<evidence type="ECO:0000313" key="2">
    <source>
        <dbReference type="EMBL" id="MPC23741.1"/>
    </source>
</evidence>
<organism evidence="2 3">
    <name type="scientific">Portunus trituberculatus</name>
    <name type="common">Swimming crab</name>
    <name type="synonym">Neptunus trituberculatus</name>
    <dbReference type="NCBI Taxonomy" id="210409"/>
    <lineage>
        <taxon>Eukaryota</taxon>
        <taxon>Metazoa</taxon>
        <taxon>Ecdysozoa</taxon>
        <taxon>Arthropoda</taxon>
        <taxon>Crustacea</taxon>
        <taxon>Multicrustacea</taxon>
        <taxon>Malacostraca</taxon>
        <taxon>Eumalacostraca</taxon>
        <taxon>Eucarida</taxon>
        <taxon>Decapoda</taxon>
        <taxon>Pleocyemata</taxon>
        <taxon>Brachyura</taxon>
        <taxon>Eubrachyura</taxon>
        <taxon>Portunoidea</taxon>
        <taxon>Portunidae</taxon>
        <taxon>Portuninae</taxon>
        <taxon>Portunus</taxon>
    </lineage>
</organism>
<sequence>MRSGSGTCHRYLGTVGRRRAIASGRGDDKGVRSERVNCGSRRGRDKELGVGGRRGGHYVNLDCGSVTSSTHTATTCTTHHTQRPTFLASTFCSPHRHRLSFPSPTSTQHSSLQASAFPLHLHPHNLVMRIVAIFLLFTPQASTTQLISKSITPILRAPASWSWLGTGGSLMAVAPPGRRLSFVRG</sequence>
<evidence type="ECO:0000256" key="1">
    <source>
        <dbReference type="SAM" id="MobiDB-lite"/>
    </source>
</evidence>
<feature type="region of interest" description="Disordered" evidence="1">
    <location>
        <begin position="20"/>
        <end position="51"/>
    </location>
</feature>
<dbReference type="EMBL" id="VSRR010001246">
    <property type="protein sequence ID" value="MPC23741.1"/>
    <property type="molecule type" value="Genomic_DNA"/>
</dbReference>
<gene>
    <name evidence="2" type="ORF">E2C01_016802</name>
</gene>
<evidence type="ECO:0000313" key="3">
    <source>
        <dbReference type="Proteomes" id="UP000324222"/>
    </source>
</evidence>
<reference evidence="2 3" key="1">
    <citation type="submission" date="2019-05" db="EMBL/GenBank/DDBJ databases">
        <title>Another draft genome of Portunus trituberculatus and its Hox gene families provides insights of decapod evolution.</title>
        <authorList>
            <person name="Jeong J.-H."/>
            <person name="Song I."/>
            <person name="Kim S."/>
            <person name="Choi T."/>
            <person name="Kim D."/>
            <person name="Ryu S."/>
            <person name="Kim W."/>
        </authorList>
    </citation>
    <scope>NUCLEOTIDE SEQUENCE [LARGE SCALE GENOMIC DNA]</scope>
    <source>
        <tissue evidence="2">Muscle</tissue>
    </source>
</reference>
<dbReference type="Proteomes" id="UP000324222">
    <property type="component" value="Unassembled WGS sequence"/>
</dbReference>
<name>A0A5B7DQ11_PORTR</name>
<comment type="caution">
    <text evidence="2">The sequence shown here is derived from an EMBL/GenBank/DDBJ whole genome shotgun (WGS) entry which is preliminary data.</text>
</comment>
<dbReference type="AlphaFoldDB" id="A0A5B7DQ11"/>
<protein>
    <submittedName>
        <fullName evidence="2">Uncharacterized protein</fullName>
    </submittedName>
</protein>
<proteinExistence type="predicted"/>
<accession>A0A5B7DQ11</accession>
<keyword evidence="3" id="KW-1185">Reference proteome</keyword>
<feature type="compositionally biased region" description="Basic and acidic residues" evidence="1">
    <location>
        <begin position="25"/>
        <end position="35"/>
    </location>
</feature>